<proteinExistence type="predicted"/>
<dbReference type="AlphaFoldDB" id="A0AAV4IJX3"/>
<evidence type="ECO:0000313" key="2">
    <source>
        <dbReference type="EMBL" id="GFS09487.1"/>
    </source>
</evidence>
<sequence length="578" mass="64961">MKHVVPWKTRLDFLSVYRDLYSEDVKSQESAIGRIMAWKSRAGNKLSVAIESSASLMQVRVQHLQAERDGNLRKIEQQLCSNYSLALIRFVNHMTEKAQNKAVAQPVHLIAREFGIPEWIVRLRHDATHSALPCLDALASGTQWALDYLQQNFWELQKQNSHSKPLKSDRGTEETTASPAKDEKTPKTGEIRRAFYEFQKIRYQRTESGSENKAENDHSAVLSKLQKFMAQNKMRFVKCLLEDGILIATEEQLQAFGLQPDDLLEASPPAIPEQMALFWRPLLKRVSNAGMLPLLLHTAMFSVTSDQGLRNYQLVAWIAFILANTSSSESNRRGRRKRGRKQDCFMRTNQPVPTKTLLSACLQNLTTLTAPLLTYLIDVNNVGQDVYDKLREQLQVAPPTSLSHQTQETAATDDCDEPVDASSSTCDSDSDTMCTLQGSRCTDEEKNKNQAVNISTKIVENIKNITGGSGHLPWSVCTDAVDWSVIPFGILPDELPDAVGECLSDEDGDDGYIGNGDNETSQPSKQGRGRRRRERRGSMGNDDEDDDDDDEDDEESDDTEQHSDPKRSKLIVTDELLL</sequence>
<reference evidence="2 3" key="1">
    <citation type="journal article" date="2021" name="Elife">
        <title>Chloroplast acquisition without the gene transfer in kleptoplastic sea slugs, Plakobranchus ocellatus.</title>
        <authorList>
            <person name="Maeda T."/>
            <person name="Takahashi S."/>
            <person name="Yoshida T."/>
            <person name="Shimamura S."/>
            <person name="Takaki Y."/>
            <person name="Nagai Y."/>
            <person name="Toyoda A."/>
            <person name="Suzuki Y."/>
            <person name="Arimoto A."/>
            <person name="Ishii H."/>
            <person name="Satoh N."/>
            <person name="Nishiyama T."/>
            <person name="Hasebe M."/>
            <person name="Maruyama T."/>
            <person name="Minagawa J."/>
            <person name="Obokata J."/>
            <person name="Shigenobu S."/>
        </authorList>
    </citation>
    <scope>NUCLEOTIDE SEQUENCE [LARGE SCALE GENOMIC DNA]</scope>
</reference>
<accession>A0AAV4IJX3</accession>
<feature type="region of interest" description="Disordered" evidence="1">
    <location>
        <begin position="397"/>
        <end position="428"/>
    </location>
</feature>
<dbReference type="GO" id="GO:0090730">
    <property type="term" value="C:Las1 complex"/>
    <property type="evidence" value="ECO:0007669"/>
    <property type="project" value="InterPro"/>
</dbReference>
<dbReference type="GO" id="GO:0030687">
    <property type="term" value="C:preribosome, large subunit precursor"/>
    <property type="evidence" value="ECO:0007669"/>
    <property type="project" value="TreeGrafter"/>
</dbReference>
<evidence type="ECO:0000256" key="1">
    <source>
        <dbReference type="SAM" id="MobiDB-lite"/>
    </source>
</evidence>
<feature type="region of interest" description="Disordered" evidence="1">
    <location>
        <begin position="160"/>
        <end position="189"/>
    </location>
</feature>
<dbReference type="GO" id="GO:0000460">
    <property type="term" value="P:maturation of 5.8S rRNA"/>
    <property type="evidence" value="ECO:0007669"/>
    <property type="project" value="TreeGrafter"/>
</dbReference>
<feature type="region of interest" description="Disordered" evidence="1">
    <location>
        <begin position="499"/>
        <end position="578"/>
    </location>
</feature>
<gene>
    <name evidence="2" type="ORF">ElyMa_006622700</name>
</gene>
<dbReference type="InterPro" id="IPR007174">
    <property type="entry name" value="Las1"/>
</dbReference>
<feature type="compositionally biased region" description="Polar residues" evidence="1">
    <location>
        <begin position="398"/>
        <end position="410"/>
    </location>
</feature>
<dbReference type="PANTHER" id="PTHR15002:SF0">
    <property type="entry name" value="RIBOSOMAL BIOGENESIS PROTEIN LAS1L"/>
    <property type="match status" value="1"/>
</dbReference>
<organism evidence="2 3">
    <name type="scientific">Elysia marginata</name>
    <dbReference type="NCBI Taxonomy" id="1093978"/>
    <lineage>
        <taxon>Eukaryota</taxon>
        <taxon>Metazoa</taxon>
        <taxon>Spiralia</taxon>
        <taxon>Lophotrochozoa</taxon>
        <taxon>Mollusca</taxon>
        <taxon>Gastropoda</taxon>
        <taxon>Heterobranchia</taxon>
        <taxon>Euthyneura</taxon>
        <taxon>Panpulmonata</taxon>
        <taxon>Sacoglossa</taxon>
        <taxon>Placobranchoidea</taxon>
        <taxon>Plakobranchidae</taxon>
        <taxon>Elysia</taxon>
    </lineage>
</organism>
<dbReference type="EMBL" id="BMAT01013291">
    <property type="protein sequence ID" value="GFS09487.1"/>
    <property type="molecule type" value="Genomic_DNA"/>
</dbReference>
<evidence type="ECO:0000313" key="3">
    <source>
        <dbReference type="Proteomes" id="UP000762676"/>
    </source>
</evidence>
<feature type="compositionally biased region" description="Acidic residues" evidence="1">
    <location>
        <begin position="541"/>
        <end position="558"/>
    </location>
</feature>
<name>A0AAV4IJX3_9GAST</name>
<protein>
    <submittedName>
        <fullName evidence="2">LAS1-like protein</fullName>
    </submittedName>
</protein>
<dbReference type="PANTHER" id="PTHR15002">
    <property type="entry name" value="RIBOSOMAL BIOGENESIS PROTEIN LAS1L"/>
    <property type="match status" value="1"/>
</dbReference>
<dbReference type="Pfam" id="PF04031">
    <property type="entry name" value="Las1"/>
    <property type="match status" value="1"/>
</dbReference>
<dbReference type="GO" id="GO:0000470">
    <property type="term" value="P:maturation of LSU-rRNA"/>
    <property type="evidence" value="ECO:0007669"/>
    <property type="project" value="TreeGrafter"/>
</dbReference>
<feature type="compositionally biased region" description="Basic and acidic residues" evidence="1">
    <location>
        <begin position="180"/>
        <end position="189"/>
    </location>
</feature>
<dbReference type="Proteomes" id="UP000762676">
    <property type="component" value="Unassembled WGS sequence"/>
</dbReference>
<dbReference type="GO" id="GO:0004519">
    <property type="term" value="F:endonuclease activity"/>
    <property type="evidence" value="ECO:0007669"/>
    <property type="project" value="InterPro"/>
</dbReference>
<keyword evidence="3" id="KW-1185">Reference proteome</keyword>
<comment type="caution">
    <text evidence="2">The sequence shown here is derived from an EMBL/GenBank/DDBJ whole genome shotgun (WGS) entry which is preliminary data.</text>
</comment>